<dbReference type="GO" id="GO:0016020">
    <property type="term" value="C:membrane"/>
    <property type="evidence" value="ECO:0007669"/>
    <property type="project" value="TreeGrafter"/>
</dbReference>
<comment type="similarity">
    <text evidence="1">Belongs to the AB hydrolase superfamily.</text>
</comment>
<dbReference type="PANTHER" id="PTHR43798">
    <property type="entry name" value="MONOACYLGLYCEROL LIPASE"/>
    <property type="match status" value="1"/>
</dbReference>
<dbReference type="Proteomes" id="UP000594454">
    <property type="component" value="Chromosome 2"/>
</dbReference>
<keyword evidence="3" id="KW-0472">Membrane</keyword>
<dbReference type="InterPro" id="IPR029058">
    <property type="entry name" value="AB_hydrolase_fold"/>
</dbReference>
<dbReference type="SUPFAM" id="SSF53474">
    <property type="entry name" value="alpha/beta-Hydrolases"/>
    <property type="match status" value="1"/>
</dbReference>
<dbReference type="EMBL" id="LR899010">
    <property type="protein sequence ID" value="CAD7082408.1"/>
    <property type="molecule type" value="Genomic_DNA"/>
</dbReference>
<keyword evidence="6" id="KW-1185">Reference proteome</keyword>
<evidence type="ECO:0000313" key="5">
    <source>
        <dbReference type="EMBL" id="CAD7082408.1"/>
    </source>
</evidence>
<proteinExistence type="inferred from homology"/>
<keyword evidence="3" id="KW-1133">Transmembrane helix</keyword>
<dbReference type="Pfam" id="PF00561">
    <property type="entry name" value="Abhydrolase_1"/>
    <property type="match status" value="1"/>
</dbReference>
<evidence type="ECO:0000259" key="4">
    <source>
        <dbReference type="Pfam" id="PF00561"/>
    </source>
</evidence>
<protein>
    <recommendedName>
        <fullName evidence="4">AB hydrolase-1 domain-containing protein</fullName>
    </recommendedName>
</protein>
<evidence type="ECO:0000256" key="2">
    <source>
        <dbReference type="ARBA" id="ARBA00022801"/>
    </source>
</evidence>
<feature type="domain" description="AB hydrolase-1" evidence="4">
    <location>
        <begin position="43"/>
        <end position="149"/>
    </location>
</feature>
<name>A0A7R8UK87_HERIL</name>
<dbReference type="GO" id="GO:0016787">
    <property type="term" value="F:hydrolase activity"/>
    <property type="evidence" value="ECO:0007669"/>
    <property type="project" value="UniProtKB-KW"/>
</dbReference>
<evidence type="ECO:0000256" key="3">
    <source>
        <dbReference type="SAM" id="Phobius"/>
    </source>
</evidence>
<reference evidence="5 6" key="1">
    <citation type="submission" date="2020-11" db="EMBL/GenBank/DDBJ databases">
        <authorList>
            <person name="Wallbank WR R."/>
            <person name="Pardo Diaz C."/>
            <person name="Kozak K."/>
            <person name="Martin S."/>
            <person name="Jiggins C."/>
            <person name="Moest M."/>
            <person name="Warren A I."/>
            <person name="Generalovic N T."/>
            <person name="Byers J.R.P. K."/>
            <person name="Montejo-Kovacevich G."/>
            <person name="Yen C E."/>
        </authorList>
    </citation>
    <scope>NUCLEOTIDE SEQUENCE [LARGE SCALE GENOMIC DNA]</scope>
</reference>
<gene>
    <name evidence="5" type="ORF">HERILL_LOCUS5443</name>
</gene>
<dbReference type="Gene3D" id="3.40.50.1820">
    <property type="entry name" value="alpha/beta hydrolase"/>
    <property type="match status" value="1"/>
</dbReference>
<keyword evidence="3" id="KW-0812">Transmembrane</keyword>
<feature type="transmembrane region" description="Helical" evidence="3">
    <location>
        <begin position="111"/>
        <end position="130"/>
    </location>
</feature>
<evidence type="ECO:0000313" key="6">
    <source>
        <dbReference type="Proteomes" id="UP000594454"/>
    </source>
</evidence>
<dbReference type="PANTHER" id="PTHR43798:SF14">
    <property type="entry name" value="SERINE HYDROLASE-LIKE PROTEIN DDB_G0286239"/>
    <property type="match status" value="1"/>
</dbReference>
<dbReference type="OrthoDB" id="190201at2759"/>
<evidence type="ECO:0000256" key="1">
    <source>
        <dbReference type="ARBA" id="ARBA00008645"/>
    </source>
</evidence>
<organism evidence="5 6">
    <name type="scientific">Hermetia illucens</name>
    <name type="common">Black soldier fly</name>
    <dbReference type="NCBI Taxonomy" id="343691"/>
    <lineage>
        <taxon>Eukaryota</taxon>
        <taxon>Metazoa</taxon>
        <taxon>Ecdysozoa</taxon>
        <taxon>Arthropoda</taxon>
        <taxon>Hexapoda</taxon>
        <taxon>Insecta</taxon>
        <taxon>Pterygota</taxon>
        <taxon>Neoptera</taxon>
        <taxon>Endopterygota</taxon>
        <taxon>Diptera</taxon>
        <taxon>Brachycera</taxon>
        <taxon>Stratiomyomorpha</taxon>
        <taxon>Stratiomyidae</taxon>
        <taxon>Hermetiinae</taxon>
        <taxon>Hermetia</taxon>
    </lineage>
</organism>
<dbReference type="InParanoid" id="A0A7R8UK87"/>
<accession>A0A7R8UK87</accession>
<dbReference type="AlphaFoldDB" id="A0A7R8UK87"/>
<keyword evidence="2" id="KW-0378">Hydrolase</keyword>
<dbReference type="InterPro" id="IPR050266">
    <property type="entry name" value="AB_hydrolase_sf"/>
</dbReference>
<sequence length="321" mass="36810">MSNYKEIPFEVKHETIRQWTEFKMAVPWGHISGKWWGPKDIRPILALHGWQDNAGTFDTLMPLLPTHLGFLAVDLPGHGLSSHLPEGMVYHTVDYVKLVLMIIKQMKWDKVSILGHSMGGFVGLWFAAMFPDKIDLLITIDSLKPLPPPKEHFWGFCGGLISKTMLCDENSANGQEPPSYTYTECIERLYVGAESIDRSKCPFILARNLKESAKYPGKFYFSRDARLKYMNDGLWPHEHYMVLAAHMRIPYLFIDASDAAPKETPKNFNELISSFKKNSLFQCEEVNGRHHVHLNEPEKVSGIISSFLMKHRILLHQQSKL</sequence>
<dbReference type="InterPro" id="IPR000073">
    <property type="entry name" value="AB_hydrolase_1"/>
</dbReference>
<dbReference type="PRINTS" id="PR00111">
    <property type="entry name" value="ABHYDROLASE"/>
</dbReference>